<sequence length="162" mass="16663">MTTPPGPEDGSLPDVTAAAAPEAPAAADGPLAAPVAAPDAGGSVGTVGPVGKARGPIAVWLLAIVTLGIYLLVWYYKINKEVAAYDRSIQVNPGLAVLSLFVPIVAWVSIYNTGKRIAHAQSLARVPAPVSPGIGLLLVFVFSLYPVYYQAGLNATWGSRTA</sequence>
<evidence type="ECO:0000259" key="3">
    <source>
        <dbReference type="Pfam" id="PF14018"/>
    </source>
</evidence>
<reference evidence="4 5" key="1">
    <citation type="submission" date="2017-11" db="EMBL/GenBank/DDBJ databases">
        <title>Genomic Encyclopedia of Archaeal and Bacterial Type Strains, Phase II (KMG-II): From Individual Species to Whole Genera.</title>
        <authorList>
            <person name="Goeker M."/>
        </authorList>
    </citation>
    <scope>NUCLEOTIDE SEQUENCE [LARGE SCALE GENOMIC DNA]</scope>
    <source>
        <strain evidence="4 5">DSM 22413</strain>
    </source>
</reference>
<accession>A0A2M8WQS2</accession>
<dbReference type="Pfam" id="PF14018">
    <property type="entry name" value="DUF4234"/>
    <property type="match status" value="1"/>
</dbReference>
<evidence type="ECO:0000256" key="1">
    <source>
        <dbReference type="SAM" id="MobiDB-lite"/>
    </source>
</evidence>
<dbReference type="OrthoDB" id="4945834at2"/>
<evidence type="ECO:0000256" key="2">
    <source>
        <dbReference type="SAM" id="Phobius"/>
    </source>
</evidence>
<comment type="caution">
    <text evidence="4">The sequence shown here is derived from an EMBL/GenBank/DDBJ whole genome shotgun (WGS) entry which is preliminary data.</text>
</comment>
<evidence type="ECO:0000313" key="4">
    <source>
        <dbReference type="EMBL" id="PJI93291.1"/>
    </source>
</evidence>
<feature type="transmembrane region" description="Helical" evidence="2">
    <location>
        <begin position="126"/>
        <end position="148"/>
    </location>
</feature>
<keyword evidence="2" id="KW-0812">Transmembrane</keyword>
<keyword evidence="5" id="KW-1185">Reference proteome</keyword>
<feature type="region of interest" description="Disordered" evidence="1">
    <location>
        <begin position="1"/>
        <end position="30"/>
    </location>
</feature>
<gene>
    <name evidence="4" type="ORF">CLV34_1860</name>
</gene>
<dbReference type="EMBL" id="PGTZ01000008">
    <property type="protein sequence ID" value="PJI93291.1"/>
    <property type="molecule type" value="Genomic_DNA"/>
</dbReference>
<organism evidence="4 5">
    <name type="scientific">Luteimicrobium subarcticum</name>
    <dbReference type="NCBI Taxonomy" id="620910"/>
    <lineage>
        <taxon>Bacteria</taxon>
        <taxon>Bacillati</taxon>
        <taxon>Actinomycetota</taxon>
        <taxon>Actinomycetes</taxon>
        <taxon>Micrococcales</taxon>
        <taxon>Luteimicrobium</taxon>
    </lineage>
</organism>
<feature type="domain" description="DUF4234" evidence="3">
    <location>
        <begin position="56"/>
        <end position="118"/>
    </location>
</feature>
<feature type="transmembrane region" description="Helical" evidence="2">
    <location>
        <begin position="57"/>
        <end position="76"/>
    </location>
</feature>
<protein>
    <submittedName>
        <fullName evidence="4">Uncharacterized protein DUF4234</fullName>
    </submittedName>
</protein>
<keyword evidence="2" id="KW-0472">Membrane</keyword>
<name>A0A2M8WQS2_9MICO</name>
<proteinExistence type="predicted"/>
<dbReference type="RefSeq" id="WP_100350015.1">
    <property type="nucleotide sequence ID" value="NZ_PGTZ01000008.1"/>
</dbReference>
<feature type="transmembrane region" description="Helical" evidence="2">
    <location>
        <begin position="96"/>
        <end position="114"/>
    </location>
</feature>
<evidence type="ECO:0000313" key="5">
    <source>
        <dbReference type="Proteomes" id="UP000231586"/>
    </source>
</evidence>
<dbReference type="AlphaFoldDB" id="A0A2M8WQS2"/>
<dbReference type="Proteomes" id="UP000231586">
    <property type="component" value="Unassembled WGS sequence"/>
</dbReference>
<keyword evidence="2" id="KW-1133">Transmembrane helix</keyword>
<feature type="compositionally biased region" description="Low complexity" evidence="1">
    <location>
        <begin position="13"/>
        <end position="30"/>
    </location>
</feature>
<dbReference type="InterPro" id="IPR025328">
    <property type="entry name" value="DUF4234"/>
</dbReference>